<feature type="compositionally biased region" description="Polar residues" evidence="1">
    <location>
        <begin position="208"/>
        <end position="221"/>
    </location>
</feature>
<dbReference type="Pfam" id="PF00339">
    <property type="entry name" value="Arrestin_N"/>
    <property type="match status" value="1"/>
</dbReference>
<feature type="compositionally biased region" description="Basic residues" evidence="1">
    <location>
        <begin position="1202"/>
        <end position="1211"/>
    </location>
</feature>
<organism evidence="3 4">
    <name type="scientific">Saitozyma podzolica</name>
    <dbReference type="NCBI Taxonomy" id="1890683"/>
    <lineage>
        <taxon>Eukaryota</taxon>
        <taxon>Fungi</taxon>
        <taxon>Dikarya</taxon>
        <taxon>Basidiomycota</taxon>
        <taxon>Agaricomycotina</taxon>
        <taxon>Tremellomycetes</taxon>
        <taxon>Tremellales</taxon>
        <taxon>Trimorphomycetaceae</taxon>
        <taxon>Saitozyma</taxon>
    </lineage>
</organism>
<dbReference type="EMBL" id="RSCD01000004">
    <property type="protein sequence ID" value="RSH93455.1"/>
    <property type="molecule type" value="Genomic_DNA"/>
</dbReference>
<evidence type="ECO:0000313" key="4">
    <source>
        <dbReference type="Proteomes" id="UP000279259"/>
    </source>
</evidence>
<feature type="compositionally biased region" description="Pro residues" evidence="1">
    <location>
        <begin position="228"/>
        <end position="238"/>
    </location>
</feature>
<dbReference type="STRING" id="1890683.A0A427YQW0"/>
<dbReference type="GO" id="GO:0031625">
    <property type="term" value="F:ubiquitin protein ligase binding"/>
    <property type="evidence" value="ECO:0007669"/>
    <property type="project" value="TreeGrafter"/>
</dbReference>
<evidence type="ECO:0000259" key="2">
    <source>
        <dbReference type="SMART" id="SM01017"/>
    </source>
</evidence>
<protein>
    <recommendedName>
        <fullName evidence="2">Arrestin C-terminal-like domain-containing protein</fullName>
    </recommendedName>
</protein>
<keyword evidence="4" id="KW-1185">Reference proteome</keyword>
<feature type="compositionally biased region" description="Low complexity" evidence="1">
    <location>
        <begin position="556"/>
        <end position="569"/>
    </location>
</feature>
<feature type="compositionally biased region" description="Basic residues" evidence="1">
    <location>
        <begin position="627"/>
        <end position="637"/>
    </location>
</feature>
<reference evidence="3 4" key="1">
    <citation type="submission" date="2018-11" db="EMBL/GenBank/DDBJ databases">
        <title>Genome sequence of Saitozyma podzolica DSM 27192.</title>
        <authorList>
            <person name="Aliyu H."/>
            <person name="Gorte O."/>
            <person name="Ochsenreither K."/>
        </authorList>
    </citation>
    <scope>NUCLEOTIDE SEQUENCE [LARGE SCALE GENOMIC DNA]</scope>
    <source>
        <strain evidence="3 4">DSM 27192</strain>
    </source>
</reference>
<feature type="compositionally biased region" description="Basic and acidic residues" evidence="1">
    <location>
        <begin position="151"/>
        <end position="168"/>
    </location>
</feature>
<feature type="compositionally biased region" description="Basic and acidic residues" evidence="1">
    <location>
        <begin position="1105"/>
        <end position="1134"/>
    </location>
</feature>
<accession>A0A427YQW0</accession>
<name>A0A427YQW0_9TREE</name>
<feature type="compositionally biased region" description="Low complexity" evidence="1">
    <location>
        <begin position="170"/>
        <end position="180"/>
    </location>
</feature>
<dbReference type="Gene3D" id="2.60.40.640">
    <property type="match status" value="2"/>
</dbReference>
<feature type="compositionally biased region" description="Low complexity" evidence="1">
    <location>
        <begin position="418"/>
        <end position="429"/>
    </location>
</feature>
<dbReference type="InterPro" id="IPR014752">
    <property type="entry name" value="Arrestin-like_C"/>
</dbReference>
<feature type="compositionally biased region" description="Low complexity" evidence="1">
    <location>
        <begin position="487"/>
        <end position="534"/>
    </location>
</feature>
<dbReference type="SMART" id="SM01017">
    <property type="entry name" value="Arrestin_C"/>
    <property type="match status" value="1"/>
</dbReference>
<gene>
    <name evidence="3" type="ORF">EHS25_007811</name>
</gene>
<dbReference type="OrthoDB" id="2238745at2759"/>
<comment type="caution">
    <text evidence="3">The sequence shown here is derived from an EMBL/GenBank/DDBJ whole genome shotgun (WGS) entry which is preliminary data.</text>
</comment>
<feature type="region of interest" description="Disordered" evidence="1">
    <location>
        <begin position="334"/>
        <end position="741"/>
    </location>
</feature>
<feature type="compositionally biased region" description="Acidic residues" evidence="1">
    <location>
        <begin position="127"/>
        <end position="138"/>
    </location>
</feature>
<sequence length="1211" mass="130964">MVKSDRPLQIRLTEPVIFLRGPSTGLDFRGRPQVVRQDGQPAMLRGLLTLRLTKPTRIRSIIVRLDGRARTEWPEGIGPRRMDTYEEHDIMSETTTFFSAKRESTSRSRSARRAASLGPGVSLAQWDLDDEDVEDDLDLTGVPGEGEDPDERATIGRRDGERGRERGRAPPRSASALPGLHDGMTNYHREGFSRRSSFGEGANDDDPPSSQFLTMNNTSLRNRGPSPAYTPTPEPFRPTPSTLSEAAALVTSATPALPARDHRLSPIASAAPSRAASDRDDSTETERRFPALEARQRSSSTALAEHGQADWIRTPAEELDSLAFALQQGLSTQEPGRSILGVPGTGPVRQNTGEVRFAEPQPSADTAEVAVAAEDRPVDETELSSSPDSDVAANSTDQHHSSTMPRSGRAASIRTMDSTHSSSTNSLSHSSHEHTTAELAHPSSSAVQPISALSTAHNSPAPSAPPSIAPSIRARVSTDTLNHSQGASSSSAPPSHLEPEAPSASSSRRSSLLANAARHISGTSTPASPGSSTGDLTEVRQGRKSRLGSTSTIVINNGPGPLPTNTGTTHRPSIGSGGRLPSDTSQRSASGSYSLNKPASGLDDRGRKGSKLMSALRGLSQDVKDRVSHRHSSKSRTRQSSTVGTSRARTPSIADMPMPNGSANMARTGSGSALPSHLDPGQPRRTSRTGSFSDPNFVPPHGRGGAGRVDTSRDRERERTSSPARVRDGDRSESRGRGRNKGMKVLTGALGLDHHEDEEEDVHNWKEFRKGTYNYPISFPIPVDAPPTIHAEFGSVVYKLKATVVRVGALTPNLVEDLEVMMIATPQEDDLEESENVIVERQWEEQMRYQITLSGKAFPIGGTIPISVRLMPLLKCKVHRLTVALEEKTDYFAQGRKVARHETPKRFLMLFIKQPDKKERIEPLLPIISPDPNAARDSPVAALAKQAALNNPSEFSTLSTEDAEDEMYAQLLDPLGPWHLEKDLQVPDCAHKLKFTSKHEKTNISVSHWLKVTIRVERGDDVAVDAKGRRKQFDIIIETPIKILDCRVNPQWNSLPTYSIVNRTSNATGGICTVHGGKPALLDRPGRTTDVASASGLPSVVSNLIERDRDGSSSRSRDRRDRDAGPPHHEEDTLLERNIVYDRLMSGQETETGEVPPTYGEAVASAARARSASRGPGAGVGRGRAGSPATTVAMREGSQSRSRSRLGRTIE</sequence>
<feature type="compositionally biased region" description="Polar residues" evidence="1">
    <location>
        <begin position="477"/>
        <end position="486"/>
    </location>
</feature>
<dbReference type="InterPro" id="IPR011021">
    <property type="entry name" value="Arrestin-like_N"/>
</dbReference>
<dbReference type="GO" id="GO:0005829">
    <property type="term" value="C:cytosol"/>
    <property type="evidence" value="ECO:0007669"/>
    <property type="project" value="TreeGrafter"/>
</dbReference>
<feature type="region of interest" description="Disordered" evidence="1">
    <location>
        <begin position="1148"/>
        <end position="1211"/>
    </location>
</feature>
<feature type="compositionally biased region" description="Low complexity" evidence="1">
    <location>
        <begin position="1162"/>
        <end position="1175"/>
    </location>
</feature>
<feature type="compositionally biased region" description="Polar residues" evidence="1">
    <location>
        <begin position="638"/>
        <end position="649"/>
    </location>
</feature>
<feature type="compositionally biased region" description="Polar residues" evidence="1">
    <location>
        <begin position="661"/>
        <end position="673"/>
    </location>
</feature>
<dbReference type="GO" id="GO:0030674">
    <property type="term" value="F:protein-macromolecule adaptor activity"/>
    <property type="evidence" value="ECO:0007669"/>
    <property type="project" value="TreeGrafter"/>
</dbReference>
<feature type="region of interest" description="Disordered" evidence="1">
    <location>
        <begin position="255"/>
        <end position="309"/>
    </location>
</feature>
<feature type="domain" description="Arrestin C-terminal-like" evidence="2">
    <location>
        <begin position="843"/>
        <end position="1048"/>
    </location>
</feature>
<proteinExistence type="predicted"/>
<feature type="region of interest" description="Disordered" evidence="1">
    <location>
        <begin position="1102"/>
        <end position="1134"/>
    </location>
</feature>
<feature type="compositionally biased region" description="Polar residues" evidence="1">
    <location>
        <begin position="582"/>
        <end position="597"/>
    </location>
</feature>
<feature type="compositionally biased region" description="Basic and acidic residues" evidence="1">
    <location>
        <begin position="710"/>
        <end position="736"/>
    </location>
</feature>
<dbReference type="InterPro" id="IPR050357">
    <property type="entry name" value="Arrestin_domain-protein"/>
</dbReference>
<feature type="region of interest" description="Disordered" evidence="1">
    <location>
        <begin position="96"/>
        <end position="242"/>
    </location>
</feature>
<dbReference type="Pfam" id="PF02752">
    <property type="entry name" value="Arrestin_C"/>
    <property type="match status" value="1"/>
</dbReference>
<feature type="compositionally biased region" description="Low complexity" evidence="1">
    <location>
        <begin position="265"/>
        <end position="275"/>
    </location>
</feature>
<feature type="compositionally biased region" description="Low complexity" evidence="1">
    <location>
        <begin position="1185"/>
        <end position="1201"/>
    </location>
</feature>
<dbReference type="AlphaFoldDB" id="A0A427YQW0"/>
<feature type="compositionally biased region" description="Polar residues" evidence="1">
    <location>
        <begin position="383"/>
        <end position="405"/>
    </location>
</feature>
<dbReference type="PANTHER" id="PTHR11188:SF17">
    <property type="entry name" value="FI21816P1"/>
    <property type="match status" value="1"/>
</dbReference>
<dbReference type="Proteomes" id="UP000279259">
    <property type="component" value="Unassembled WGS sequence"/>
</dbReference>
<evidence type="ECO:0000256" key="1">
    <source>
        <dbReference type="SAM" id="MobiDB-lite"/>
    </source>
</evidence>
<feature type="compositionally biased region" description="Polar residues" evidence="1">
    <location>
        <begin position="442"/>
        <end position="458"/>
    </location>
</feature>
<feature type="compositionally biased region" description="Basic and acidic residues" evidence="1">
    <location>
        <begin position="276"/>
        <end position="296"/>
    </location>
</feature>
<evidence type="ECO:0000313" key="3">
    <source>
        <dbReference type="EMBL" id="RSH93455.1"/>
    </source>
</evidence>
<dbReference type="InterPro" id="IPR011022">
    <property type="entry name" value="Arrestin_C-like"/>
</dbReference>
<dbReference type="PANTHER" id="PTHR11188">
    <property type="entry name" value="ARRESTIN DOMAIN CONTAINING PROTEIN"/>
    <property type="match status" value="1"/>
</dbReference>
<dbReference type="GO" id="GO:0070086">
    <property type="term" value="P:ubiquitin-dependent endocytosis"/>
    <property type="evidence" value="ECO:0007669"/>
    <property type="project" value="TreeGrafter"/>
</dbReference>